<sequence>MNDDAESSHLAGLRHVESELDPEPAQQDQEEEARERKKLVKQRRQDAKRKRIAFLDHLLRELDSLVFVELITLYYLDCSFFWFTIRAIVHVSMLTPLPDLQLARQHDEHKPFLPLITCLFVVNFLLHTISRAPSAGEDTRGYLHGGLMIDFIGQQGPTSKWKLAGLDLCILLLQLVMVSVHVKKRDLKKKLAKIAGGGTSTREPAATEGESEAESPEAIDTEQQPNTTTSDDRDQDADAEERGMLRRTDTLSDAGAEQDEEDALLPSSSESGHVDALDRLSSGQCVVGDFSLIDTLLEENERYQSYRETRADGSSSSSSLSPTALRQLHAIRVRFGVGGG</sequence>
<dbReference type="Pfam" id="PF08508">
    <property type="entry name" value="DUF1746"/>
    <property type="match status" value="1"/>
</dbReference>
<dbReference type="EMBL" id="MU004360">
    <property type="protein sequence ID" value="KAF2654645.1"/>
    <property type="molecule type" value="Genomic_DNA"/>
</dbReference>
<dbReference type="GO" id="GO:0032933">
    <property type="term" value="P:SREBP signaling pathway"/>
    <property type="evidence" value="ECO:0007669"/>
    <property type="project" value="InterPro"/>
</dbReference>
<dbReference type="InterPro" id="IPR038967">
    <property type="entry name" value="Dsc4-like"/>
</dbReference>
<evidence type="ECO:0000256" key="1">
    <source>
        <dbReference type="SAM" id="MobiDB-lite"/>
    </source>
</evidence>
<feature type="region of interest" description="Disordered" evidence="1">
    <location>
        <begin position="1"/>
        <end position="42"/>
    </location>
</feature>
<dbReference type="OrthoDB" id="5428737at2759"/>
<keyword evidence="4" id="KW-1185">Reference proteome</keyword>
<evidence type="ECO:0000259" key="2">
    <source>
        <dbReference type="Pfam" id="PF08508"/>
    </source>
</evidence>
<dbReference type="PANTHER" id="PTHR39405">
    <property type="entry name" value="DSC E3 UBIQUITIN LIGASE COMPLEX SUBUNIT 4"/>
    <property type="match status" value="1"/>
</dbReference>
<organism evidence="3 4">
    <name type="scientific">Lophiostoma macrostomum CBS 122681</name>
    <dbReference type="NCBI Taxonomy" id="1314788"/>
    <lineage>
        <taxon>Eukaryota</taxon>
        <taxon>Fungi</taxon>
        <taxon>Dikarya</taxon>
        <taxon>Ascomycota</taxon>
        <taxon>Pezizomycotina</taxon>
        <taxon>Dothideomycetes</taxon>
        <taxon>Pleosporomycetidae</taxon>
        <taxon>Pleosporales</taxon>
        <taxon>Lophiostomataceae</taxon>
        <taxon>Lophiostoma</taxon>
    </lineage>
</organism>
<feature type="region of interest" description="Disordered" evidence="1">
    <location>
        <begin position="195"/>
        <end position="270"/>
    </location>
</feature>
<dbReference type="GO" id="GO:0005783">
    <property type="term" value="C:endoplasmic reticulum"/>
    <property type="evidence" value="ECO:0007669"/>
    <property type="project" value="TreeGrafter"/>
</dbReference>
<evidence type="ECO:0000313" key="4">
    <source>
        <dbReference type="Proteomes" id="UP000799324"/>
    </source>
</evidence>
<dbReference type="Proteomes" id="UP000799324">
    <property type="component" value="Unassembled WGS sequence"/>
</dbReference>
<dbReference type="InterPro" id="IPR013715">
    <property type="entry name" value="DUF1746"/>
</dbReference>
<feature type="compositionally biased region" description="Basic and acidic residues" evidence="1">
    <location>
        <begin position="240"/>
        <end position="250"/>
    </location>
</feature>
<protein>
    <submittedName>
        <fullName evidence="3">DUF1746-domain-containing protein</fullName>
    </submittedName>
</protein>
<feature type="compositionally biased region" description="Acidic residues" evidence="1">
    <location>
        <begin position="209"/>
        <end position="220"/>
    </location>
</feature>
<gene>
    <name evidence="3" type="ORF">K491DRAFT_705059</name>
</gene>
<feature type="domain" description="DUF1746" evidence="2">
    <location>
        <begin position="61"/>
        <end position="177"/>
    </location>
</feature>
<reference evidence="3" key="1">
    <citation type="journal article" date="2020" name="Stud. Mycol.">
        <title>101 Dothideomycetes genomes: a test case for predicting lifestyles and emergence of pathogens.</title>
        <authorList>
            <person name="Haridas S."/>
            <person name="Albert R."/>
            <person name="Binder M."/>
            <person name="Bloem J."/>
            <person name="Labutti K."/>
            <person name="Salamov A."/>
            <person name="Andreopoulos B."/>
            <person name="Baker S."/>
            <person name="Barry K."/>
            <person name="Bills G."/>
            <person name="Bluhm B."/>
            <person name="Cannon C."/>
            <person name="Castanera R."/>
            <person name="Culley D."/>
            <person name="Daum C."/>
            <person name="Ezra D."/>
            <person name="Gonzalez J."/>
            <person name="Henrissat B."/>
            <person name="Kuo A."/>
            <person name="Liang C."/>
            <person name="Lipzen A."/>
            <person name="Lutzoni F."/>
            <person name="Magnuson J."/>
            <person name="Mondo S."/>
            <person name="Nolan M."/>
            <person name="Ohm R."/>
            <person name="Pangilinan J."/>
            <person name="Park H.-J."/>
            <person name="Ramirez L."/>
            <person name="Alfaro M."/>
            <person name="Sun H."/>
            <person name="Tritt A."/>
            <person name="Yoshinaga Y."/>
            <person name="Zwiers L.-H."/>
            <person name="Turgeon B."/>
            <person name="Goodwin S."/>
            <person name="Spatafora J."/>
            <person name="Crous P."/>
            <person name="Grigoriev I."/>
        </authorList>
    </citation>
    <scope>NUCLEOTIDE SEQUENCE</scope>
    <source>
        <strain evidence="3">CBS 122681</strain>
    </source>
</reference>
<proteinExistence type="predicted"/>
<dbReference type="AlphaFoldDB" id="A0A6A6T3R7"/>
<name>A0A6A6T3R7_9PLEO</name>
<dbReference type="GO" id="GO:0044695">
    <property type="term" value="C:Dsc E3 ubiquitin ligase complex"/>
    <property type="evidence" value="ECO:0007669"/>
    <property type="project" value="InterPro"/>
</dbReference>
<accession>A0A6A6T3R7</accession>
<dbReference type="PANTHER" id="PTHR39405:SF1">
    <property type="entry name" value="DSC E3 UBIQUITIN LIGASE COMPLEX SUBUNIT 4"/>
    <property type="match status" value="1"/>
</dbReference>
<evidence type="ECO:0000313" key="3">
    <source>
        <dbReference type="EMBL" id="KAF2654645.1"/>
    </source>
</evidence>